<dbReference type="PANTHER" id="PTHR43303:SF4">
    <property type="entry name" value="NADPH DEHYDROGENASE C23G7.10C-RELATED"/>
    <property type="match status" value="1"/>
</dbReference>
<dbReference type="EMBL" id="DTMF01000149">
    <property type="protein sequence ID" value="HGF33923.1"/>
    <property type="molecule type" value="Genomic_DNA"/>
</dbReference>
<comment type="cofactor">
    <cofactor evidence="1">
        <name>FMN</name>
        <dbReference type="ChEBI" id="CHEBI:58210"/>
    </cofactor>
</comment>
<dbReference type="AlphaFoldDB" id="A0A7C3UYJ2"/>
<reference evidence="7" key="1">
    <citation type="journal article" date="2020" name="mSystems">
        <title>Genome- and Community-Level Interaction Insights into Carbon Utilization and Element Cycling Functions of Hydrothermarchaeota in Hydrothermal Sediment.</title>
        <authorList>
            <person name="Zhou Z."/>
            <person name="Liu Y."/>
            <person name="Xu W."/>
            <person name="Pan J."/>
            <person name="Luo Z.H."/>
            <person name="Li M."/>
        </authorList>
    </citation>
    <scope>NUCLEOTIDE SEQUENCE [LARGE SCALE GENOMIC DNA]</scope>
    <source>
        <strain evidence="7">SpSt-897</strain>
    </source>
</reference>
<evidence type="ECO:0000259" key="6">
    <source>
        <dbReference type="Pfam" id="PF00724"/>
    </source>
</evidence>
<evidence type="ECO:0000256" key="5">
    <source>
        <dbReference type="ARBA" id="ARBA00023002"/>
    </source>
</evidence>
<evidence type="ECO:0000313" key="7">
    <source>
        <dbReference type="EMBL" id="HGF33923.1"/>
    </source>
</evidence>
<keyword evidence="5" id="KW-0560">Oxidoreductase</keyword>
<evidence type="ECO:0000256" key="1">
    <source>
        <dbReference type="ARBA" id="ARBA00001917"/>
    </source>
</evidence>
<protein>
    <submittedName>
        <fullName evidence="7">NADH-dependent flavin oxidoreductase</fullName>
    </submittedName>
</protein>
<proteinExistence type="predicted"/>
<keyword evidence="4" id="KW-0521">NADP</keyword>
<dbReference type="PANTHER" id="PTHR43303">
    <property type="entry name" value="NADPH DEHYDROGENASE C23G7.10C-RELATED"/>
    <property type="match status" value="1"/>
</dbReference>
<dbReference type="CDD" id="cd02803">
    <property type="entry name" value="OYE_like_FMN_family"/>
    <property type="match status" value="1"/>
</dbReference>
<dbReference type="SUPFAM" id="SSF51395">
    <property type="entry name" value="FMN-linked oxidoreductases"/>
    <property type="match status" value="1"/>
</dbReference>
<dbReference type="Gene3D" id="3.20.20.70">
    <property type="entry name" value="Aldolase class I"/>
    <property type="match status" value="1"/>
</dbReference>
<evidence type="ECO:0000256" key="3">
    <source>
        <dbReference type="ARBA" id="ARBA00022643"/>
    </source>
</evidence>
<comment type="caution">
    <text evidence="7">The sequence shown here is derived from an EMBL/GenBank/DDBJ whole genome shotgun (WGS) entry which is preliminary data.</text>
</comment>
<dbReference type="GO" id="GO:0050661">
    <property type="term" value="F:NADP binding"/>
    <property type="evidence" value="ECO:0007669"/>
    <property type="project" value="InterPro"/>
</dbReference>
<sequence>MQEDLIFSPFQLKGFRLRNRLGVAPMTRMSSPGDSIPRRDVLDFLVRRARNGAALVYTEAIVTDFESAQGYPGQARLVNQRQIDAWRKVTDAIREAGAVSIMQMFHCGRISWPEINPARRTIAPSPLIPRDPNPLTNQPYPVPDEMSQFDIEHVIVGFVETARGAVAAGFDGVEIHGAHGYLVSQFLSAYSNQRQDGYGGTVANRYRFLHEIIQAVSPVIPSERLLTVRLSDWGVVDQDVSLFRTKEEYQEIIGRLSQEPIDAISVSTYDFRNRAFGTRANMAQITRAATHLPIMICGKIYDRASAAQALQDADIALSAKSMLLNPDWVEEVRQGKPLRAYKSAEADIAYTETPLP</sequence>
<feature type="domain" description="NADH:flavin oxidoreductase/NADH oxidase N-terminal" evidence="6">
    <location>
        <begin position="6"/>
        <end position="337"/>
    </location>
</feature>
<dbReference type="InterPro" id="IPR013785">
    <property type="entry name" value="Aldolase_TIM"/>
</dbReference>
<dbReference type="InterPro" id="IPR001155">
    <property type="entry name" value="OxRdtase_FMN_N"/>
</dbReference>
<dbReference type="Pfam" id="PF00724">
    <property type="entry name" value="Oxidored_FMN"/>
    <property type="match status" value="1"/>
</dbReference>
<name>A0A7C3UYJ2_9BACT</name>
<evidence type="ECO:0000256" key="2">
    <source>
        <dbReference type="ARBA" id="ARBA00022630"/>
    </source>
</evidence>
<keyword evidence="2" id="KW-0285">Flavoprotein</keyword>
<evidence type="ECO:0000256" key="4">
    <source>
        <dbReference type="ARBA" id="ARBA00022857"/>
    </source>
</evidence>
<accession>A0A7C3UYJ2</accession>
<dbReference type="GO" id="GO:0003959">
    <property type="term" value="F:NADPH dehydrogenase activity"/>
    <property type="evidence" value="ECO:0007669"/>
    <property type="project" value="InterPro"/>
</dbReference>
<gene>
    <name evidence="7" type="ORF">ENW96_05965</name>
</gene>
<dbReference type="GO" id="GO:0010181">
    <property type="term" value="F:FMN binding"/>
    <property type="evidence" value="ECO:0007669"/>
    <property type="project" value="InterPro"/>
</dbReference>
<organism evidence="7">
    <name type="scientific">Desulfobacca acetoxidans</name>
    <dbReference type="NCBI Taxonomy" id="60893"/>
    <lineage>
        <taxon>Bacteria</taxon>
        <taxon>Pseudomonadati</taxon>
        <taxon>Thermodesulfobacteriota</taxon>
        <taxon>Desulfobaccia</taxon>
        <taxon>Desulfobaccales</taxon>
        <taxon>Desulfobaccaceae</taxon>
        <taxon>Desulfobacca</taxon>
    </lineage>
</organism>
<dbReference type="InterPro" id="IPR044152">
    <property type="entry name" value="YqjM-like"/>
</dbReference>
<keyword evidence="3" id="KW-0288">FMN</keyword>